<keyword evidence="6" id="KW-1185">Reference proteome</keyword>
<dbReference type="InterPro" id="IPR025784">
    <property type="entry name" value="EFM7"/>
</dbReference>
<keyword evidence="4" id="KW-0949">S-adenosyl-L-methionine</keyword>
<dbReference type="PROSITE" id="PS51560">
    <property type="entry name" value="SAM_MT_NNT1"/>
    <property type="match status" value="1"/>
</dbReference>
<dbReference type="GO" id="GO:0005737">
    <property type="term" value="C:cytoplasm"/>
    <property type="evidence" value="ECO:0007669"/>
    <property type="project" value="TreeGrafter"/>
</dbReference>
<organism evidence="5 6">
    <name type="scientific">Microdochium bolleyi</name>
    <dbReference type="NCBI Taxonomy" id="196109"/>
    <lineage>
        <taxon>Eukaryota</taxon>
        <taxon>Fungi</taxon>
        <taxon>Dikarya</taxon>
        <taxon>Ascomycota</taxon>
        <taxon>Pezizomycotina</taxon>
        <taxon>Sordariomycetes</taxon>
        <taxon>Xylariomycetidae</taxon>
        <taxon>Xylariales</taxon>
        <taxon>Microdochiaceae</taxon>
        <taxon>Microdochium</taxon>
    </lineage>
</organism>
<evidence type="ECO:0000313" key="6">
    <source>
        <dbReference type="Proteomes" id="UP000070501"/>
    </source>
</evidence>
<dbReference type="Pfam" id="PF10294">
    <property type="entry name" value="Methyltransf_16"/>
    <property type="match status" value="1"/>
</dbReference>
<keyword evidence="2 5" id="KW-0489">Methyltransferase</keyword>
<evidence type="ECO:0000256" key="2">
    <source>
        <dbReference type="ARBA" id="ARBA00022603"/>
    </source>
</evidence>
<dbReference type="SUPFAM" id="SSF53335">
    <property type="entry name" value="S-adenosyl-L-methionine-dependent methyltransferases"/>
    <property type="match status" value="1"/>
</dbReference>
<dbReference type="AlphaFoldDB" id="A0A136IXT3"/>
<keyword evidence="1" id="KW-0963">Cytoplasm</keyword>
<dbReference type="GO" id="GO:0008757">
    <property type="term" value="F:S-adenosylmethionine-dependent methyltransferase activity"/>
    <property type="evidence" value="ECO:0007669"/>
    <property type="project" value="UniProtKB-ARBA"/>
</dbReference>
<protein>
    <submittedName>
        <fullName evidence="5">Nicotinamide N-methyltransferase</fullName>
    </submittedName>
</protein>
<dbReference type="PANTHER" id="PTHR14614">
    <property type="entry name" value="HEPATOCELLULAR CARCINOMA-ASSOCIATED ANTIGEN"/>
    <property type="match status" value="1"/>
</dbReference>
<dbReference type="EMBL" id="KQ964254">
    <property type="protein sequence ID" value="KXJ89775.1"/>
    <property type="molecule type" value="Genomic_DNA"/>
</dbReference>
<dbReference type="Proteomes" id="UP000070501">
    <property type="component" value="Unassembled WGS sequence"/>
</dbReference>
<dbReference type="GO" id="GO:0032259">
    <property type="term" value="P:methylation"/>
    <property type="evidence" value="ECO:0007669"/>
    <property type="project" value="UniProtKB-KW"/>
</dbReference>
<reference evidence="6" key="1">
    <citation type="submission" date="2016-02" db="EMBL/GenBank/DDBJ databases">
        <title>Draft genome sequence of Microdochium bolleyi, a fungal endophyte of beachgrass.</title>
        <authorList>
            <consortium name="DOE Joint Genome Institute"/>
            <person name="David A.S."/>
            <person name="May G."/>
            <person name="Haridas S."/>
            <person name="Lim J."/>
            <person name="Wang M."/>
            <person name="Labutti K."/>
            <person name="Lipzen A."/>
            <person name="Barry K."/>
            <person name="Grigoriev I.V."/>
        </authorList>
    </citation>
    <scope>NUCLEOTIDE SEQUENCE [LARGE SCALE GENOMIC DNA]</scope>
    <source>
        <strain evidence="6">J235TASD1</strain>
    </source>
</reference>
<dbReference type="OrthoDB" id="46564at2759"/>
<dbReference type="InParanoid" id="A0A136IXT3"/>
<dbReference type="Gene3D" id="3.40.50.150">
    <property type="entry name" value="Vaccinia Virus protein VP39"/>
    <property type="match status" value="1"/>
</dbReference>
<sequence length="266" mass="29772">MMEDTNGLFDDPEGYYPPTPPPQVTEHVMKSGKTITLHTVGSSALDAHHVWNGSRVLSDYFETHLDEIRGRTSLELGAGAGLASISAAILGARKVVMTDFPDADLIVNMKKNILGCEHIPGITPDSFSEDNTTERVIDVEGFVWGANPDHLLKRLQPGGHGEKFEVLILADLLFRHTEHGNLVKTVEETMSRKPESTAYVVFSSYRPWLQERDFGFFDVARERGFVVEKILEVKMDKVLFEEDPGDEDVLKTVTGWTLRWPAEKCT</sequence>
<name>A0A136IXT3_9PEZI</name>
<dbReference type="STRING" id="196109.A0A136IXT3"/>
<dbReference type="PANTHER" id="PTHR14614:SF10">
    <property type="entry name" value="PROTEIN N-TERMINAL AND LYSINE N-METHYLTRANSFERASE EFM7"/>
    <property type="match status" value="1"/>
</dbReference>
<dbReference type="InterPro" id="IPR019410">
    <property type="entry name" value="Methyltransf_16"/>
</dbReference>
<dbReference type="InterPro" id="IPR029063">
    <property type="entry name" value="SAM-dependent_MTases_sf"/>
</dbReference>
<dbReference type="FunCoup" id="A0A136IXT3">
    <property type="interactions" value="135"/>
</dbReference>
<proteinExistence type="predicted"/>
<evidence type="ECO:0000313" key="5">
    <source>
        <dbReference type="EMBL" id="KXJ89775.1"/>
    </source>
</evidence>
<evidence type="ECO:0000256" key="4">
    <source>
        <dbReference type="ARBA" id="ARBA00022691"/>
    </source>
</evidence>
<gene>
    <name evidence="5" type="ORF">Micbo1qcDRAFT_165130</name>
</gene>
<evidence type="ECO:0000256" key="1">
    <source>
        <dbReference type="ARBA" id="ARBA00022490"/>
    </source>
</evidence>
<keyword evidence="3 5" id="KW-0808">Transferase</keyword>
<evidence type="ECO:0000256" key="3">
    <source>
        <dbReference type="ARBA" id="ARBA00022679"/>
    </source>
</evidence>
<accession>A0A136IXT3</accession>